<comment type="caution">
    <text evidence="3">The sequence shown here is derived from an EMBL/GenBank/DDBJ whole genome shotgun (WGS) entry which is preliminary data.</text>
</comment>
<accession>A0ABN7VEK7</accession>
<name>A0ABN7VEK7_GIGMA</name>
<feature type="transmembrane region" description="Helical" evidence="2">
    <location>
        <begin position="211"/>
        <end position="234"/>
    </location>
</feature>
<evidence type="ECO:0000313" key="3">
    <source>
        <dbReference type="EMBL" id="CAG8763306.1"/>
    </source>
</evidence>
<keyword evidence="4" id="KW-1185">Reference proteome</keyword>
<evidence type="ECO:0000313" key="4">
    <source>
        <dbReference type="Proteomes" id="UP000789901"/>
    </source>
</evidence>
<evidence type="ECO:0000256" key="1">
    <source>
        <dbReference type="SAM" id="MobiDB-lite"/>
    </source>
</evidence>
<dbReference type="Proteomes" id="UP000789901">
    <property type="component" value="Unassembled WGS sequence"/>
</dbReference>
<keyword evidence="2" id="KW-0472">Membrane</keyword>
<keyword evidence="2" id="KW-1133">Transmembrane helix</keyword>
<feature type="compositionally biased region" description="Polar residues" evidence="1">
    <location>
        <begin position="168"/>
        <end position="203"/>
    </location>
</feature>
<feature type="compositionally biased region" description="Low complexity" evidence="1">
    <location>
        <begin position="139"/>
        <end position="151"/>
    </location>
</feature>
<keyword evidence="2" id="KW-0812">Transmembrane</keyword>
<proteinExistence type="predicted"/>
<feature type="non-terminal residue" evidence="3">
    <location>
        <position position="1"/>
    </location>
</feature>
<protein>
    <submittedName>
        <fullName evidence="3">43979_t:CDS:1</fullName>
    </submittedName>
</protein>
<dbReference type="EMBL" id="CAJVQB010013618">
    <property type="protein sequence ID" value="CAG8763306.1"/>
    <property type="molecule type" value="Genomic_DNA"/>
</dbReference>
<organism evidence="3 4">
    <name type="scientific">Gigaspora margarita</name>
    <dbReference type="NCBI Taxonomy" id="4874"/>
    <lineage>
        <taxon>Eukaryota</taxon>
        <taxon>Fungi</taxon>
        <taxon>Fungi incertae sedis</taxon>
        <taxon>Mucoromycota</taxon>
        <taxon>Glomeromycotina</taxon>
        <taxon>Glomeromycetes</taxon>
        <taxon>Diversisporales</taxon>
        <taxon>Gigasporaceae</taxon>
        <taxon>Gigaspora</taxon>
    </lineage>
</organism>
<feature type="region of interest" description="Disordered" evidence="1">
    <location>
        <begin position="126"/>
        <end position="203"/>
    </location>
</feature>
<feature type="transmembrane region" description="Helical" evidence="2">
    <location>
        <begin position="31"/>
        <end position="52"/>
    </location>
</feature>
<sequence>PSTDSPLKEIRLNYKITETDKYERQYLVEDYSIIIITIISYLISTIQAGLVVNNPYSDISWESGDEEQIMWSDDKKDPPLSSLNQLNIDLFIGNATYQIKMASIGKNVKGTDLKITYTVPEKVGPPGDSYIEDVSGKIPASAQPDQPQPSSTDHYDPLASYTLPPKVQATTTTSPSAYNSPSSTTQYYSINPTHNNSYNGSDNENGSSNKFTYSTFGFAGSLVIAGLVLGISSIF</sequence>
<reference evidence="3 4" key="1">
    <citation type="submission" date="2021-06" db="EMBL/GenBank/DDBJ databases">
        <authorList>
            <person name="Kallberg Y."/>
            <person name="Tangrot J."/>
            <person name="Rosling A."/>
        </authorList>
    </citation>
    <scope>NUCLEOTIDE SEQUENCE [LARGE SCALE GENOMIC DNA]</scope>
    <source>
        <strain evidence="3 4">120-4 pot B 10/14</strain>
    </source>
</reference>
<evidence type="ECO:0000256" key="2">
    <source>
        <dbReference type="SAM" id="Phobius"/>
    </source>
</evidence>
<gene>
    <name evidence="3" type="ORF">GMARGA_LOCUS17730</name>
</gene>